<evidence type="ECO:0000256" key="2">
    <source>
        <dbReference type="ARBA" id="ARBA00022692"/>
    </source>
</evidence>
<dbReference type="InterPro" id="IPR007829">
    <property type="entry name" value="TM2"/>
</dbReference>
<keyword evidence="2 5" id="KW-0812">Transmembrane</keyword>
<feature type="transmembrane region" description="Helical" evidence="5">
    <location>
        <begin position="81"/>
        <end position="99"/>
    </location>
</feature>
<name>A0A7W4IC06_9PROT</name>
<dbReference type="RefSeq" id="WP_182996867.1">
    <property type="nucleotide sequence ID" value="NZ_JABEQJ010000007.1"/>
</dbReference>
<dbReference type="Proteomes" id="UP000589085">
    <property type="component" value="Unassembled WGS sequence"/>
</dbReference>
<reference evidence="7 8" key="1">
    <citation type="submission" date="2020-04" db="EMBL/GenBank/DDBJ databases">
        <title>Description of novel Gluconacetobacter.</title>
        <authorList>
            <person name="Sombolestani A."/>
        </authorList>
    </citation>
    <scope>NUCLEOTIDE SEQUENCE [LARGE SCALE GENOMIC DNA]</scope>
    <source>
        <strain evidence="7 8">LMG 19747</strain>
    </source>
</reference>
<evidence type="ECO:0000313" key="8">
    <source>
        <dbReference type="Proteomes" id="UP000589085"/>
    </source>
</evidence>
<evidence type="ECO:0000313" key="7">
    <source>
        <dbReference type="EMBL" id="MBB2160022.1"/>
    </source>
</evidence>
<sequence>MRGTVLDYDPRRGEGLIGGDDNNRYTFKGVSVKSDFASLKSGAKVDFDPENGEALAIFVLSDAPKVGINIDINSSGEKSKVVACLLAIFLGGFGIHKFYLGYNKAGIIMLLCTLFGFILLGIPSAIVYIIAFIEAIIYISKSDAEFAETYVVHQKEWF</sequence>
<feature type="transmembrane region" description="Helical" evidence="5">
    <location>
        <begin position="105"/>
        <end position="133"/>
    </location>
</feature>
<keyword evidence="3 5" id="KW-1133">Transmembrane helix</keyword>
<feature type="domain" description="TM2" evidence="6">
    <location>
        <begin position="77"/>
        <end position="121"/>
    </location>
</feature>
<evidence type="ECO:0000259" key="6">
    <source>
        <dbReference type="Pfam" id="PF05154"/>
    </source>
</evidence>
<evidence type="ECO:0000256" key="1">
    <source>
        <dbReference type="ARBA" id="ARBA00004141"/>
    </source>
</evidence>
<dbReference type="AlphaFoldDB" id="A0A7W4IC06"/>
<comment type="caution">
    <text evidence="7">The sequence shown here is derived from an EMBL/GenBank/DDBJ whole genome shotgun (WGS) entry which is preliminary data.</text>
</comment>
<accession>A0A7W4IC06</accession>
<protein>
    <submittedName>
        <fullName evidence="7">TM2 domain-containing protein</fullName>
    </submittedName>
</protein>
<dbReference type="EMBL" id="JABEQJ010000007">
    <property type="protein sequence ID" value="MBB2160022.1"/>
    <property type="molecule type" value="Genomic_DNA"/>
</dbReference>
<comment type="subcellular location">
    <subcellularLocation>
        <location evidence="1">Membrane</location>
        <topology evidence="1">Multi-pass membrane protein</topology>
    </subcellularLocation>
</comment>
<evidence type="ECO:0000256" key="5">
    <source>
        <dbReference type="SAM" id="Phobius"/>
    </source>
</evidence>
<gene>
    <name evidence="7" type="ORF">HLH48_07515</name>
</gene>
<organism evidence="7 8">
    <name type="scientific">Gluconacetobacter sacchari</name>
    <dbReference type="NCBI Taxonomy" id="92759"/>
    <lineage>
        <taxon>Bacteria</taxon>
        <taxon>Pseudomonadati</taxon>
        <taxon>Pseudomonadota</taxon>
        <taxon>Alphaproteobacteria</taxon>
        <taxon>Acetobacterales</taxon>
        <taxon>Acetobacteraceae</taxon>
        <taxon>Gluconacetobacter</taxon>
    </lineage>
</organism>
<evidence type="ECO:0000256" key="3">
    <source>
        <dbReference type="ARBA" id="ARBA00022989"/>
    </source>
</evidence>
<keyword evidence="4 5" id="KW-0472">Membrane</keyword>
<proteinExistence type="predicted"/>
<dbReference type="Pfam" id="PF05154">
    <property type="entry name" value="TM2"/>
    <property type="match status" value="1"/>
</dbReference>
<evidence type="ECO:0000256" key="4">
    <source>
        <dbReference type="ARBA" id="ARBA00023136"/>
    </source>
</evidence>
<dbReference type="GO" id="GO:0016020">
    <property type="term" value="C:membrane"/>
    <property type="evidence" value="ECO:0007669"/>
    <property type="project" value="UniProtKB-SubCell"/>
</dbReference>